<dbReference type="SMART" id="SM00387">
    <property type="entry name" value="HATPase_c"/>
    <property type="match status" value="1"/>
</dbReference>
<dbReference type="InterPro" id="IPR036097">
    <property type="entry name" value="HisK_dim/P_sf"/>
</dbReference>
<dbReference type="CDD" id="cd00082">
    <property type="entry name" value="HisKA"/>
    <property type="match status" value="1"/>
</dbReference>
<evidence type="ECO:0000259" key="6">
    <source>
        <dbReference type="PROSITE" id="PS50109"/>
    </source>
</evidence>
<dbReference type="PRINTS" id="PR00344">
    <property type="entry name" value="BCTRLSENSOR"/>
</dbReference>
<accession>I3VIF1</accession>
<dbReference type="PANTHER" id="PTHR43065">
    <property type="entry name" value="SENSOR HISTIDINE KINASE"/>
    <property type="match status" value="1"/>
</dbReference>
<dbReference type="Gene3D" id="3.30.565.10">
    <property type="entry name" value="Histidine kinase-like ATPase, C-terminal domain"/>
    <property type="match status" value="1"/>
</dbReference>
<dbReference type="Pfam" id="PF02518">
    <property type="entry name" value="HATPase_c"/>
    <property type="match status" value="1"/>
</dbReference>
<evidence type="ECO:0000256" key="4">
    <source>
        <dbReference type="ARBA" id="ARBA00022679"/>
    </source>
</evidence>
<dbReference type="GO" id="GO:0000155">
    <property type="term" value="F:phosphorelay sensor kinase activity"/>
    <property type="evidence" value="ECO:0007669"/>
    <property type="project" value="InterPro"/>
</dbReference>
<dbReference type="InterPro" id="IPR011006">
    <property type="entry name" value="CheY-like_superfamily"/>
</dbReference>
<dbReference type="InterPro" id="IPR003594">
    <property type="entry name" value="HATPase_dom"/>
</dbReference>
<feature type="domain" description="Histidine kinase" evidence="6">
    <location>
        <begin position="335"/>
        <end position="553"/>
    </location>
</feature>
<dbReference type="InterPro" id="IPR003661">
    <property type="entry name" value="HisK_dim/P_dom"/>
</dbReference>
<dbReference type="InterPro" id="IPR004358">
    <property type="entry name" value="Sig_transdc_His_kin-like_C"/>
</dbReference>
<evidence type="ECO:0000256" key="3">
    <source>
        <dbReference type="ARBA" id="ARBA00022553"/>
    </source>
</evidence>
<dbReference type="SMART" id="SM00388">
    <property type="entry name" value="HisKA"/>
    <property type="match status" value="1"/>
</dbReference>
<dbReference type="SUPFAM" id="SSF47384">
    <property type="entry name" value="Homodimeric domain of signal transducing histidine kinase"/>
    <property type="match status" value="1"/>
</dbReference>
<evidence type="ECO:0000256" key="2">
    <source>
        <dbReference type="ARBA" id="ARBA00012438"/>
    </source>
</evidence>
<dbReference type="InterPro" id="IPR005467">
    <property type="entry name" value="His_kinase_dom"/>
</dbReference>
<comment type="catalytic activity">
    <reaction evidence="1">
        <text>ATP + protein L-histidine = ADP + protein N-phospho-L-histidine.</text>
        <dbReference type="EC" id="2.7.13.3"/>
    </reaction>
</comment>
<dbReference type="SUPFAM" id="SSF55781">
    <property type="entry name" value="GAF domain-like"/>
    <property type="match status" value="1"/>
</dbReference>
<dbReference type="InterPro" id="IPR029016">
    <property type="entry name" value="GAF-like_dom_sf"/>
</dbReference>
<proteinExistence type="predicted"/>
<dbReference type="Gene3D" id="3.40.50.2300">
    <property type="match status" value="1"/>
</dbReference>
<dbReference type="SUPFAM" id="SSF52172">
    <property type="entry name" value="CheY-like"/>
    <property type="match status" value="1"/>
</dbReference>
<dbReference type="Pfam" id="PF13185">
    <property type="entry name" value="GAF_2"/>
    <property type="match status" value="1"/>
</dbReference>
<protein>
    <recommendedName>
        <fullName evidence="2">histidine kinase</fullName>
        <ecNumber evidence="2">2.7.13.3</ecNumber>
    </recommendedName>
</protein>
<dbReference type="InterPro" id="IPR036890">
    <property type="entry name" value="HATPase_C_sf"/>
</dbReference>
<organism evidence="7">
    <name type="scientific">uncultured bacterium F25-01</name>
    <dbReference type="NCBI Taxonomy" id="1191433"/>
    <lineage>
        <taxon>Bacteria</taxon>
        <taxon>environmental samples</taxon>
    </lineage>
</organism>
<evidence type="ECO:0000256" key="1">
    <source>
        <dbReference type="ARBA" id="ARBA00000085"/>
    </source>
</evidence>
<dbReference type="PROSITE" id="PS50109">
    <property type="entry name" value="HIS_KIN"/>
    <property type="match status" value="1"/>
</dbReference>
<dbReference type="AlphaFoldDB" id="I3VIF1"/>
<keyword evidence="5" id="KW-0418">Kinase</keyword>
<keyword evidence="3" id="KW-0597">Phosphoprotein</keyword>
<dbReference type="InterPro" id="IPR003018">
    <property type="entry name" value="GAF"/>
</dbReference>
<evidence type="ECO:0000256" key="5">
    <source>
        <dbReference type="ARBA" id="ARBA00022777"/>
    </source>
</evidence>
<reference evidence="7" key="1">
    <citation type="submission" date="2012-04" db="EMBL/GenBank/DDBJ databases">
        <title>Characterization of mineral phosphate solubilization trait from soil metagenome.</title>
        <authorList>
            <person name="Chhabra S."/>
            <person name="Brazil D."/>
            <person name="Morrissey J."/>
            <person name="Burke J."/>
            <person name="O'Gara F."/>
            <person name="Dowling D."/>
        </authorList>
    </citation>
    <scope>NUCLEOTIDE SEQUENCE</scope>
</reference>
<dbReference type="EMBL" id="JQ970524">
    <property type="protein sequence ID" value="AFK79157.1"/>
    <property type="molecule type" value="Genomic_DNA"/>
</dbReference>
<dbReference type="SMART" id="SM00065">
    <property type="entry name" value="GAF"/>
    <property type="match status" value="1"/>
</dbReference>
<keyword evidence="4" id="KW-0808">Transferase</keyword>
<dbReference type="Gene3D" id="3.30.450.40">
    <property type="match status" value="1"/>
</dbReference>
<name>I3VIF1_9BACT</name>
<dbReference type="Gene3D" id="1.10.287.130">
    <property type="match status" value="1"/>
</dbReference>
<dbReference type="PANTHER" id="PTHR43065:SF42">
    <property type="entry name" value="TWO-COMPONENT SENSOR PPRA"/>
    <property type="match status" value="1"/>
</dbReference>
<evidence type="ECO:0000313" key="7">
    <source>
        <dbReference type="EMBL" id="AFK79157.1"/>
    </source>
</evidence>
<dbReference type="EC" id="2.7.13.3" evidence="2"/>
<dbReference type="SUPFAM" id="SSF55874">
    <property type="entry name" value="ATPase domain of HSP90 chaperone/DNA topoisomerase II/histidine kinase"/>
    <property type="match status" value="1"/>
</dbReference>
<sequence>MQIAPVVPGSISGVFRDLPDAVVAIELTTKSIVYENLAAQQFFQISHLIGRTAEALTQHLDHLDLIEDALGRLALSRDDSESQSVSFLANRQGLDEQMVDATISTYPGTSPDHPLAICRIKTSRLEPISRQDALLLPEVARVLLNATDDDAALADVARLAIPGLADLCSIFILEEDLTVRQVAVAHRDPTMEQLSRLIHSRFPPKVSGARGTIRTLLDGKPSIVNRIDEEFFAMAAPDERQRALLRRLKIKSYMAVPFLARGHVVGAMTLSSSRPNRYQPGDLALAEGLATITALAVDGYRQRRAAQHASSQLSRAQHELGQNEKLRAMGQMTSGISHDVNNSLSMILGLTEILMNRDADLNDVDGPRGAMQMIQKTAEDAVQTVRGLRQFYLPVEMDVSKRPVDLSEVVEQVARLTRPRWRDQALAKGITIRVESHLADVPLLLGQDSDLRQALTNLIFNSVDALPRGGVIAMHTRVLRESIVVEVADTGEGMTDEILRQCLDPYFTTKGNNGSGLGLPMVLTIVQRHGGTLAIESAVGQGTSVTLNLPIQQRATRSASASRGTTPEHQLKLLLIGFSSLESNQIGPALVGDGHAIVSAATGDEGARAFAENAFDAVLLDAEVRATDANSVGASIRRINPLAPIILVDNLQGEARSSISISPPIDAVVARPLTLRAVRRAINQVGLS</sequence>